<dbReference type="GO" id="GO:0048046">
    <property type="term" value="C:apoplast"/>
    <property type="evidence" value="ECO:0007669"/>
    <property type="project" value="UniProtKB-SubCell"/>
</dbReference>
<dbReference type="Pfam" id="PF00394">
    <property type="entry name" value="Cu-oxidase"/>
    <property type="match status" value="1"/>
</dbReference>
<organism evidence="17 18">
    <name type="scientific">Punica granatum</name>
    <name type="common">Pomegranate</name>
    <dbReference type="NCBI Taxonomy" id="22663"/>
    <lineage>
        <taxon>Eukaryota</taxon>
        <taxon>Viridiplantae</taxon>
        <taxon>Streptophyta</taxon>
        <taxon>Embryophyta</taxon>
        <taxon>Tracheophyta</taxon>
        <taxon>Spermatophyta</taxon>
        <taxon>Magnoliopsida</taxon>
        <taxon>eudicotyledons</taxon>
        <taxon>Gunneridae</taxon>
        <taxon>Pentapetalae</taxon>
        <taxon>rosids</taxon>
        <taxon>malvids</taxon>
        <taxon>Myrtales</taxon>
        <taxon>Lythraceae</taxon>
        <taxon>Punica</taxon>
    </lineage>
</organism>
<dbReference type="InterPro" id="IPR008972">
    <property type="entry name" value="Cupredoxin"/>
</dbReference>
<evidence type="ECO:0000256" key="2">
    <source>
        <dbReference type="ARBA" id="ARBA00004271"/>
    </source>
</evidence>
<dbReference type="InterPro" id="IPR001117">
    <property type="entry name" value="Cu-oxidase_2nd"/>
</dbReference>
<dbReference type="Pfam" id="PF07731">
    <property type="entry name" value="Cu-oxidase_2"/>
    <property type="match status" value="1"/>
</dbReference>
<keyword evidence="6 13" id="KW-0964">Secreted</keyword>
<keyword evidence="10 13" id="KW-0186">Copper</keyword>
<evidence type="ECO:0000256" key="4">
    <source>
        <dbReference type="ARBA" id="ARBA00012297"/>
    </source>
</evidence>
<dbReference type="InterPro" id="IPR045087">
    <property type="entry name" value="Cu-oxidase_fam"/>
</dbReference>
<feature type="domain" description="Plastocyanin-like" evidence="14">
    <location>
        <begin position="177"/>
        <end position="329"/>
    </location>
</feature>
<evidence type="ECO:0000313" key="17">
    <source>
        <dbReference type="EMBL" id="OWM79982.1"/>
    </source>
</evidence>
<dbReference type="Proteomes" id="UP000197138">
    <property type="component" value="Unassembled WGS sequence"/>
</dbReference>
<keyword evidence="5 13" id="KW-0052">Apoplast</keyword>
<comment type="cofactor">
    <cofactor evidence="13">
        <name>Cu cation</name>
        <dbReference type="ChEBI" id="CHEBI:23378"/>
    </cofactor>
    <text evidence="13">Binds 4 Cu cations per monomer.</text>
</comment>
<dbReference type="Gene3D" id="2.60.40.420">
    <property type="entry name" value="Cupredoxins - blue copper proteins"/>
    <property type="match status" value="3"/>
</dbReference>
<evidence type="ECO:0000259" key="15">
    <source>
        <dbReference type="Pfam" id="PF07731"/>
    </source>
</evidence>
<dbReference type="InterPro" id="IPR011706">
    <property type="entry name" value="Cu-oxidase_C"/>
</dbReference>
<feature type="domain" description="Plastocyanin-like" evidence="15">
    <location>
        <begin position="427"/>
        <end position="536"/>
    </location>
</feature>
<evidence type="ECO:0000256" key="12">
    <source>
        <dbReference type="ARBA" id="ARBA00023185"/>
    </source>
</evidence>
<dbReference type="GO" id="GO:0052716">
    <property type="term" value="F:hydroquinone:oxygen oxidoreductase activity"/>
    <property type="evidence" value="ECO:0007669"/>
    <property type="project" value="UniProtKB-EC"/>
</dbReference>
<dbReference type="NCBIfam" id="TIGR03389">
    <property type="entry name" value="laccase"/>
    <property type="match status" value="1"/>
</dbReference>
<dbReference type="SUPFAM" id="SSF49503">
    <property type="entry name" value="Cupredoxins"/>
    <property type="match status" value="3"/>
</dbReference>
<evidence type="ECO:0000256" key="11">
    <source>
        <dbReference type="ARBA" id="ARBA00023180"/>
    </source>
</evidence>
<name>A0A218X6I6_PUNGR</name>
<keyword evidence="7 13" id="KW-0479">Metal-binding</keyword>
<dbReference type="EC" id="1.10.3.2" evidence="4 13"/>
<evidence type="ECO:0000256" key="13">
    <source>
        <dbReference type="RuleBase" id="RU361119"/>
    </source>
</evidence>
<sequence>MERHTRIINFSWERILIALMTFLVTAEVHILILSGSAQAEGNIHHLDFILEEKNYTRLCATKSMLVVNGMFPGPTIRVRKGDTVYVNAINRGPYGVTLHWHGVMQPRNSWSDGPEYITQCAIQPGTNFTYEIDFSTEEGTVWWHAHSDWTRSSVHGAIVVHPSEGTTYPFPEPDGEEVLVLGSWYTGDVNEMVQADLKAGDDLPDSEAYTINGQPGDFCPCSSDSTYRWHVDYGKTYLLRILNADMNAELFMAIAGHNITIVGSDGAYVKPFVTNYIMISPGRTIDALLTANQTPSHYYIVARQYNSGIISYKVFDHTNASAILQYNGNYTAPDKPEFPTTLPSYYAIDATVNFTMQFRSLADEDHAIDVPLNITTRMFITASVNELGEKSYLRMSSSFNNISWVNPPVDVLTAYYRNMSGYYTSDFPDEPPAFFDFTGMLSANTSASDFGTRVKVLNYGEEVEIVFQGTNVINASINHPMHLHGYTFYVVGQGQGNFDGEKDPKTYNLVDPPQLNTISSPKNGWVTLRFKADNPAPTDSAYIYAAGVCHRLASSHPKNRLRVALIGGHFQNDGAASNVLLSTLTRVVTTLSLGQTFILGDEYSFDRKEWADCGDKSEGTSCEYAFMCN</sequence>
<keyword evidence="12 13" id="KW-0439">Lignin degradation</keyword>
<evidence type="ECO:0000256" key="6">
    <source>
        <dbReference type="ARBA" id="ARBA00022525"/>
    </source>
</evidence>
<dbReference type="PANTHER" id="PTHR11709:SF261">
    <property type="entry name" value="LACCASE"/>
    <property type="match status" value="1"/>
</dbReference>
<accession>A0A218X6I6</accession>
<comment type="caution">
    <text evidence="17">The sequence shown here is derived from an EMBL/GenBank/DDBJ whole genome shotgun (WGS) entry which is preliminary data.</text>
</comment>
<evidence type="ECO:0000256" key="9">
    <source>
        <dbReference type="ARBA" id="ARBA00023002"/>
    </source>
</evidence>
<gene>
    <name evidence="17" type="ORF">CDL15_Pgr006286</name>
</gene>
<dbReference type="PANTHER" id="PTHR11709">
    <property type="entry name" value="MULTI-COPPER OXIDASE"/>
    <property type="match status" value="1"/>
</dbReference>
<comment type="catalytic activity">
    <reaction evidence="1 13">
        <text>4 hydroquinone + O2 = 4 benzosemiquinone + 2 H2O</text>
        <dbReference type="Rhea" id="RHEA:11276"/>
        <dbReference type="ChEBI" id="CHEBI:15377"/>
        <dbReference type="ChEBI" id="CHEBI:15379"/>
        <dbReference type="ChEBI" id="CHEBI:17594"/>
        <dbReference type="ChEBI" id="CHEBI:17977"/>
        <dbReference type="EC" id="1.10.3.2"/>
    </reaction>
</comment>
<reference evidence="18" key="1">
    <citation type="journal article" date="2017" name="Plant J.">
        <title>The pomegranate (Punica granatum L.) genome and the genomics of punicalagin biosynthesis.</title>
        <authorList>
            <person name="Qin G."/>
            <person name="Xu C."/>
            <person name="Ming R."/>
            <person name="Tang H."/>
            <person name="Guyot R."/>
            <person name="Kramer E.M."/>
            <person name="Hu Y."/>
            <person name="Yi X."/>
            <person name="Qi Y."/>
            <person name="Xu X."/>
            <person name="Gao Z."/>
            <person name="Pan H."/>
            <person name="Jian J."/>
            <person name="Tian Y."/>
            <person name="Yue Z."/>
            <person name="Xu Y."/>
        </authorList>
    </citation>
    <scope>NUCLEOTIDE SEQUENCE [LARGE SCALE GENOMIC DNA]</scope>
    <source>
        <strain evidence="18">cv. Dabenzi</strain>
    </source>
</reference>
<evidence type="ECO:0000256" key="8">
    <source>
        <dbReference type="ARBA" id="ARBA00022737"/>
    </source>
</evidence>
<protein>
    <recommendedName>
        <fullName evidence="4 13">Laccase</fullName>
        <ecNumber evidence="4 13">1.10.3.2</ecNumber>
    </recommendedName>
    <alternativeName>
        <fullName evidence="13">Benzenediol:oxygen oxidoreductase</fullName>
    </alternativeName>
    <alternativeName>
        <fullName evidence="13">Diphenol oxidase</fullName>
    </alternativeName>
    <alternativeName>
        <fullName evidence="13">Urishiol oxidase</fullName>
    </alternativeName>
</protein>
<feature type="domain" description="Plastocyanin-like" evidence="16">
    <location>
        <begin position="51"/>
        <end position="164"/>
    </location>
</feature>
<comment type="subcellular location">
    <subcellularLocation>
        <location evidence="2 13">Secreted</location>
        <location evidence="2 13">Extracellular space</location>
        <location evidence="2 13">Apoplast</location>
    </subcellularLocation>
</comment>
<evidence type="ECO:0000256" key="3">
    <source>
        <dbReference type="ARBA" id="ARBA00010609"/>
    </source>
</evidence>
<dbReference type="CDD" id="cd13875">
    <property type="entry name" value="CuRO_2_LCC_plant"/>
    <property type="match status" value="1"/>
</dbReference>
<dbReference type="AlphaFoldDB" id="A0A218X6I6"/>
<keyword evidence="8 13" id="KW-0677">Repeat</keyword>
<evidence type="ECO:0000259" key="14">
    <source>
        <dbReference type="Pfam" id="PF00394"/>
    </source>
</evidence>
<dbReference type="EMBL" id="MTKT01002371">
    <property type="protein sequence ID" value="OWM79982.1"/>
    <property type="molecule type" value="Genomic_DNA"/>
</dbReference>
<keyword evidence="11" id="KW-0325">Glycoprotein</keyword>
<evidence type="ECO:0000256" key="5">
    <source>
        <dbReference type="ARBA" id="ARBA00022523"/>
    </source>
</evidence>
<evidence type="ECO:0000313" key="18">
    <source>
        <dbReference type="Proteomes" id="UP000197138"/>
    </source>
</evidence>
<comment type="similarity">
    <text evidence="3 13">Belongs to the multicopper oxidase family.</text>
</comment>
<keyword evidence="9 13" id="KW-0560">Oxidoreductase</keyword>
<evidence type="ECO:0000256" key="1">
    <source>
        <dbReference type="ARBA" id="ARBA00000349"/>
    </source>
</evidence>
<dbReference type="GO" id="GO:0005507">
    <property type="term" value="F:copper ion binding"/>
    <property type="evidence" value="ECO:0007669"/>
    <property type="project" value="InterPro"/>
</dbReference>
<proteinExistence type="inferred from homology"/>
<dbReference type="InterPro" id="IPR017761">
    <property type="entry name" value="Laccase"/>
</dbReference>
<evidence type="ECO:0000256" key="10">
    <source>
        <dbReference type="ARBA" id="ARBA00023008"/>
    </source>
</evidence>
<dbReference type="InterPro" id="IPR034285">
    <property type="entry name" value="CuRO_2_LCC"/>
</dbReference>
<evidence type="ECO:0000259" key="16">
    <source>
        <dbReference type="Pfam" id="PF07732"/>
    </source>
</evidence>
<dbReference type="InterPro" id="IPR011707">
    <property type="entry name" value="Cu-oxidase-like_N"/>
</dbReference>
<dbReference type="InterPro" id="IPR034288">
    <property type="entry name" value="CuRO_1_LCC"/>
</dbReference>
<evidence type="ECO:0000256" key="7">
    <source>
        <dbReference type="ARBA" id="ARBA00022723"/>
    </source>
</evidence>
<dbReference type="CDD" id="cd13849">
    <property type="entry name" value="CuRO_1_LCC_plant"/>
    <property type="match status" value="1"/>
</dbReference>
<comment type="function">
    <text evidence="13">Lignin degradation and detoxification of lignin-derived products.</text>
</comment>
<dbReference type="Pfam" id="PF07732">
    <property type="entry name" value="Cu-oxidase_3"/>
    <property type="match status" value="1"/>
</dbReference>
<dbReference type="GO" id="GO:0046274">
    <property type="term" value="P:lignin catabolic process"/>
    <property type="evidence" value="ECO:0007669"/>
    <property type="project" value="UniProtKB-KW"/>
</dbReference>